<dbReference type="Proteomes" id="UP000318833">
    <property type="component" value="Unassembled WGS sequence"/>
</dbReference>
<sequence length="308" mass="36533">MKYFLIIMVLITFSCKEEKKEFVQPDILIEGAEFDLTQLSFKEDVLKLVSKSLDTINNDYTIKNYENASYPTKEEIKNISNHKGITYLDEKRYYFQSLELDSIAQFLGLHTNSIEIETDSNLKIQTCWATAKVFDTLTLNSVLHKMYIKYGKTIWMQEYEDELGLQKVVHASTDENGKVVHEIKYKEYDIDYESYLYQYKINSSDDYHQWNLKDRILQIKISDGNESTIDLSSGEIESKKYYKIEFLNITKKEYDLVKNKLISTSTTNNYPMRIVKPYYIKELDFYTNFSKYYIEESEDGIKVYNFNK</sequence>
<accession>A0A554VA73</accession>
<keyword evidence="2" id="KW-1185">Reference proteome</keyword>
<organism evidence="1 2">
    <name type="scientific">Aquimarina algiphila</name>
    <dbReference type="NCBI Taxonomy" id="2047982"/>
    <lineage>
        <taxon>Bacteria</taxon>
        <taxon>Pseudomonadati</taxon>
        <taxon>Bacteroidota</taxon>
        <taxon>Flavobacteriia</taxon>
        <taxon>Flavobacteriales</taxon>
        <taxon>Flavobacteriaceae</taxon>
        <taxon>Aquimarina</taxon>
    </lineage>
</organism>
<reference evidence="1 2" key="1">
    <citation type="submission" date="2019-07" db="EMBL/GenBank/DDBJ databases">
        <title>The draft genome sequence of Aquimarina algiphila M91.</title>
        <authorList>
            <person name="Meng X."/>
        </authorList>
    </citation>
    <scope>NUCLEOTIDE SEQUENCE [LARGE SCALE GENOMIC DNA]</scope>
    <source>
        <strain evidence="1 2">M91</strain>
    </source>
</reference>
<protein>
    <submittedName>
        <fullName evidence="1">Uncharacterized protein</fullName>
    </submittedName>
</protein>
<evidence type="ECO:0000313" key="2">
    <source>
        <dbReference type="Proteomes" id="UP000318833"/>
    </source>
</evidence>
<evidence type="ECO:0000313" key="1">
    <source>
        <dbReference type="EMBL" id="TSE02688.1"/>
    </source>
</evidence>
<dbReference type="OrthoDB" id="1420609at2"/>
<name>A0A554VA73_9FLAO</name>
<dbReference type="PROSITE" id="PS51257">
    <property type="entry name" value="PROKAR_LIPOPROTEIN"/>
    <property type="match status" value="1"/>
</dbReference>
<comment type="caution">
    <text evidence="1">The sequence shown here is derived from an EMBL/GenBank/DDBJ whole genome shotgun (WGS) entry which is preliminary data.</text>
</comment>
<dbReference type="EMBL" id="VLNR01000148">
    <property type="protein sequence ID" value="TSE02688.1"/>
    <property type="molecule type" value="Genomic_DNA"/>
</dbReference>
<gene>
    <name evidence="1" type="ORF">FOF46_30625</name>
</gene>
<dbReference type="RefSeq" id="WP_143919217.1">
    <property type="nucleotide sequence ID" value="NZ_CANMIK010000138.1"/>
</dbReference>
<proteinExistence type="predicted"/>
<dbReference type="AlphaFoldDB" id="A0A554VA73"/>